<dbReference type="RefSeq" id="XP_013762102.1">
    <property type="nucleotide sequence ID" value="XM_013906648.1"/>
</dbReference>
<dbReference type="Proteomes" id="UP000054408">
    <property type="component" value="Unassembled WGS sequence"/>
</dbReference>
<reference evidence="3 4" key="1">
    <citation type="submission" date="2010-05" db="EMBL/GenBank/DDBJ databases">
        <title>The Genome Sequence of Thecamonas trahens ATCC 50062.</title>
        <authorList>
            <consortium name="The Broad Institute Genome Sequencing Platform"/>
            <person name="Russ C."/>
            <person name="Cuomo C."/>
            <person name="Shea T."/>
            <person name="Young S.K."/>
            <person name="Zeng Q."/>
            <person name="Koehrsen M."/>
            <person name="Haas B."/>
            <person name="Borodovsky M."/>
            <person name="Guigo R."/>
            <person name="Alvarado L."/>
            <person name="Berlin A."/>
            <person name="Bochicchio J."/>
            <person name="Borenstein D."/>
            <person name="Chapman S."/>
            <person name="Chen Z."/>
            <person name="Freedman E."/>
            <person name="Gellesch M."/>
            <person name="Goldberg J."/>
            <person name="Griggs A."/>
            <person name="Gujja S."/>
            <person name="Heilman E."/>
            <person name="Heiman D."/>
            <person name="Hepburn T."/>
            <person name="Howarth C."/>
            <person name="Jen D."/>
            <person name="Larson L."/>
            <person name="Mehta T."/>
            <person name="Park D."/>
            <person name="Pearson M."/>
            <person name="Roberts A."/>
            <person name="Saif S."/>
            <person name="Shenoy N."/>
            <person name="Sisk P."/>
            <person name="Stolte C."/>
            <person name="Sykes S."/>
            <person name="Thomson T."/>
            <person name="Walk T."/>
            <person name="White J."/>
            <person name="Yandava C."/>
            <person name="Burger G."/>
            <person name="Gray M.W."/>
            <person name="Holland P.W.H."/>
            <person name="King N."/>
            <person name="Lang F.B.F."/>
            <person name="Roger A.J."/>
            <person name="Ruiz-Trillo I."/>
            <person name="Lander E."/>
            <person name="Nusbaum C."/>
        </authorList>
    </citation>
    <scope>NUCLEOTIDE SEQUENCE [LARGE SCALE GENOMIC DNA]</scope>
    <source>
        <strain evidence="3 4">ATCC 50062</strain>
    </source>
</reference>
<dbReference type="AlphaFoldDB" id="A0A0L0DII8"/>
<name>A0A0L0DII8_THETB</name>
<gene>
    <name evidence="3" type="ORF">AMSG_00925</name>
</gene>
<dbReference type="Gene3D" id="1.10.287.1490">
    <property type="match status" value="1"/>
</dbReference>
<protein>
    <submittedName>
        <fullName evidence="3">Uncharacterized protein</fullName>
    </submittedName>
</protein>
<dbReference type="EMBL" id="GL349436">
    <property type="protein sequence ID" value="KNC52097.1"/>
    <property type="molecule type" value="Genomic_DNA"/>
</dbReference>
<feature type="compositionally biased region" description="Polar residues" evidence="2">
    <location>
        <begin position="1"/>
        <end position="10"/>
    </location>
</feature>
<organism evidence="3 4">
    <name type="scientific">Thecamonas trahens ATCC 50062</name>
    <dbReference type="NCBI Taxonomy" id="461836"/>
    <lineage>
        <taxon>Eukaryota</taxon>
        <taxon>Apusozoa</taxon>
        <taxon>Apusomonadida</taxon>
        <taxon>Apusomonadidae</taxon>
        <taxon>Thecamonas</taxon>
    </lineage>
</organism>
<accession>A0A0L0DII8</accession>
<feature type="region of interest" description="Disordered" evidence="2">
    <location>
        <begin position="1"/>
        <end position="24"/>
    </location>
</feature>
<feature type="coiled-coil region" evidence="1">
    <location>
        <begin position="290"/>
        <end position="317"/>
    </location>
</feature>
<proteinExistence type="predicted"/>
<evidence type="ECO:0000313" key="3">
    <source>
        <dbReference type="EMBL" id="KNC52097.1"/>
    </source>
</evidence>
<keyword evidence="1" id="KW-0175">Coiled coil</keyword>
<dbReference type="GeneID" id="25560700"/>
<keyword evidence="4" id="KW-1185">Reference proteome</keyword>
<sequence>MQFSSPTLASLSKLRPAPPPPVQVEVTSQVTDLRRAVKRLRRDASQTYELEYETQKTFEHLAGQVETIRSALASVASVVEDEFTAVRSELDQSSSEIGSHLARNAAALKSIQVAAASNKDTQGATNGQIFDKIAALAAETGRVDSAVAAVAARVSNIEDSARLESHTIRGLIRDNQTSIELVALQTKEDAERAASLRSEITAVAAAQSQLQSTVANSAAAVARLESNISSLTSQVASLQTTLASVAQSASDAQATANANTTAMTLGTSSAGGVDAYHTVYAHTDASSPVMANVQSELAQLRDMVQSYRDEAATASSALAQDVHTLADEASSMKLGFNSAMETMYERLRSYVMTVEKSAATQTAKTASGLAALDDKVSALSSKSARDLDRALDALRETQSEFKATIRTDLDALTSESRKLRSSVRLVESAVQETGAKATATAEALASVAGQVDHVEAEARALKSHSQLLESQMLSHRSDVQHAIDSQKRETMDRVARASLRASDRDRARARERELEDQFMLSLRSPLSTKASTARHSIVDEHAFLDDL</sequence>
<evidence type="ECO:0000313" key="4">
    <source>
        <dbReference type="Proteomes" id="UP000054408"/>
    </source>
</evidence>
<evidence type="ECO:0000256" key="1">
    <source>
        <dbReference type="SAM" id="Coils"/>
    </source>
</evidence>
<evidence type="ECO:0000256" key="2">
    <source>
        <dbReference type="SAM" id="MobiDB-lite"/>
    </source>
</evidence>